<protein>
    <recommendedName>
        <fullName evidence="1">ARB-07466-like C-terminal domain-containing protein</fullName>
    </recommendedName>
</protein>
<feature type="domain" description="ARB-07466-like C-terminal" evidence="1">
    <location>
        <begin position="125"/>
        <end position="228"/>
    </location>
</feature>
<keyword evidence="3" id="KW-1185">Reference proteome</keyword>
<dbReference type="EMBL" id="AE000516">
    <property type="protein sequence ID" value="AAK46041.1"/>
    <property type="molecule type" value="Genomic_DNA"/>
</dbReference>
<dbReference type="AlphaFoldDB" id="Q7D826"/>
<gene>
    <name evidence="2" type="ordered locus">MT1769</name>
</gene>
<evidence type="ECO:0000313" key="2">
    <source>
        <dbReference type="EMBL" id="AAK46041.1"/>
    </source>
</evidence>
<evidence type="ECO:0000259" key="1">
    <source>
        <dbReference type="Pfam" id="PF26571"/>
    </source>
</evidence>
<sequence length="258" mass="27400">MAMSVNGLPGAHNAGLQPIDSKGCHTRRTRHTKVLFVSKGVLANGRGRWLAIAASLVVSAAILYAQGAEHTCCRETPAAIPTGPDSAPANAPRIASPTEADLLAASAPVAAQQFQFALPAGVASEEGLQVKTIWVARAVSVLFPQITNIFGYRQDPLKWHPNGLAIDVMIPNHHSDEGIQLGNQVAGLALANAKRWGVLHVIWRQGYYPGIGAPSWTADYGSETLNHYDHVHIATDGGGYPTGRETYYVGSMSPTPPE</sequence>
<reference evidence="2 3" key="1">
    <citation type="journal article" date="2002" name="J. Bacteriol.">
        <title>Whole-genome comparison of Mycobacterium tuberculosis clinical and laboratory strains.</title>
        <authorList>
            <person name="Fleischmann R.D."/>
            <person name="Alland D."/>
            <person name="Eisen J.A."/>
            <person name="Carpenter L."/>
            <person name="White O."/>
            <person name="Peterson J."/>
            <person name="DeBoy R."/>
            <person name="Dodson R."/>
            <person name="Gwinn M."/>
            <person name="Haft D."/>
            <person name="Hickey E."/>
            <person name="Kolonay J.F."/>
            <person name="Nelson W.C."/>
            <person name="Umayam L.A."/>
            <person name="Ermolaeva M."/>
            <person name="Salzberg S.L."/>
            <person name="Delcher A."/>
            <person name="Utterback T."/>
            <person name="Weidman J."/>
            <person name="Khouri H."/>
            <person name="Gill J."/>
            <person name="Mikula A."/>
            <person name="Bishai W."/>
            <person name="Jacobs Jr W.R.Jr."/>
            <person name="Venter J.C."/>
            <person name="Fraser C.M."/>
        </authorList>
    </citation>
    <scope>NUCLEOTIDE SEQUENCE [LARGE SCALE GENOMIC DNA]</scope>
    <source>
        <strain evidence="3">CDC 1551 / Oshkosh</strain>
    </source>
</reference>
<organism evidence="2 3">
    <name type="scientific">Mycobacterium tuberculosis (strain CDC 1551 / Oshkosh)</name>
    <dbReference type="NCBI Taxonomy" id="83331"/>
    <lineage>
        <taxon>Bacteria</taxon>
        <taxon>Bacillati</taxon>
        <taxon>Actinomycetota</taxon>
        <taxon>Actinomycetes</taxon>
        <taxon>Mycobacteriales</taxon>
        <taxon>Mycobacteriaceae</taxon>
        <taxon>Mycobacterium</taxon>
        <taxon>Mycobacterium tuberculosis complex</taxon>
    </lineage>
</organism>
<accession>Q7D826</accession>
<dbReference type="InterPro" id="IPR058593">
    <property type="entry name" value="ARB_07466-like_C"/>
</dbReference>
<evidence type="ECO:0000313" key="3">
    <source>
        <dbReference type="Proteomes" id="UP000001020"/>
    </source>
</evidence>
<dbReference type="KEGG" id="mtc:MT1769"/>
<dbReference type="Pfam" id="PF26571">
    <property type="entry name" value="VldE"/>
    <property type="match status" value="1"/>
</dbReference>
<proteinExistence type="predicted"/>
<name>Q7D826_MYCTO</name>
<dbReference type="HOGENOM" id="CLU_107562_0_0_11"/>
<dbReference type="Proteomes" id="UP000001020">
    <property type="component" value="Chromosome"/>
</dbReference>